<dbReference type="CDD" id="cd00302">
    <property type="entry name" value="cytochrome_P450"/>
    <property type="match status" value="1"/>
</dbReference>
<sequence>MSRRHDFVTECLKQTRGRPFSFKVLGHSVTAFYGEKSRRRVLAEQGMDPNAAQRVLGIIPAFTEPDKEKQAEGEALFEKRLLSLIHRDRLAEAIPSLLEDSWVLCEEWGKKGVFDPFVAMYDVVFQMTARVATCRDLYENRQAVAQLQKNFLSLETNATSFSILFPWFPGPAQIGRLAALITIIRKFRKATSTRRQASDMSGDGIDLLVSQGDDDGSIAGTLMGFMMAGTVNTGVMAAWALLFLGSHPHWKERVVNEVKDLLNKHSDNINTDPLPKRLSSVPLKAWEENLPFMDLVIRETVRLIMCGSAIRRNIGRDIEIEGVTIRTGEFATYSLADAHLNPSIYANPNDFDPERYLPGREEDKKEAFAYIGWGAGRHPCIGMKLAILEMKLVLATVLLGFEWELVDRSGGHLKTIPAPARNNLHTIRPLENSCYMTLKSAKASS</sequence>
<dbReference type="PRINTS" id="PR00465">
    <property type="entry name" value="EP450IV"/>
</dbReference>
<dbReference type="STRING" id="231916.A0A409WC88"/>
<dbReference type="InterPro" id="IPR036396">
    <property type="entry name" value="Cyt_P450_sf"/>
</dbReference>
<evidence type="ECO:0000256" key="8">
    <source>
        <dbReference type="PIRSR" id="PIRSR602403-1"/>
    </source>
</evidence>
<dbReference type="PRINTS" id="PR00385">
    <property type="entry name" value="P450"/>
</dbReference>
<evidence type="ECO:0000256" key="4">
    <source>
        <dbReference type="ARBA" id="ARBA00022723"/>
    </source>
</evidence>
<accession>A0A409WC88</accession>
<dbReference type="PANTHER" id="PTHR24286">
    <property type="entry name" value="CYTOCHROME P450 26"/>
    <property type="match status" value="1"/>
</dbReference>
<dbReference type="Gene3D" id="1.10.630.10">
    <property type="entry name" value="Cytochrome P450"/>
    <property type="match status" value="1"/>
</dbReference>
<evidence type="ECO:0000256" key="7">
    <source>
        <dbReference type="ARBA" id="ARBA00023033"/>
    </source>
</evidence>
<comment type="cofactor">
    <cofactor evidence="1 8">
        <name>heme</name>
        <dbReference type="ChEBI" id="CHEBI:30413"/>
    </cofactor>
</comment>
<keyword evidence="7" id="KW-0503">Monooxygenase</keyword>
<evidence type="ECO:0000256" key="2">
    <source>
        <dbReference type="ARBA" id="ARBA00010617"/>
    </source>
</evidence>
<dbReference type="Proteomes" id="UP000284706">
    <property type="component" value="Unassembled WGS sequence"/>
</dbReference>
<dbReference type="InterPro" id="IPR001128">
    <property type="entry name" value="Cyt_P450"/>
</dbReference>
<dbReference type="AlphaFoldDB" id="A0A409WC88"/>
<evidence type="ECO:0000256" key="6">
    <source>
        <dbReference type="ARBA" id="ARBA00023004"/>
    </source>
</evidence>
<evidence type="ECO:0008006" key="11">
    <source>
        <dbReference type="Google" id="ProtNLM"/>
    </source>
</evidence>
<keyword evidence="4 8" id="KW-0479">Metal-binding</keyword>
<reference evidence="9 10" key="1">
    <citation type="journal article" date="2018" name="Evol. Lett.">
        <title>Horizontal gene cluster transfer increased hallucinogenic mushroom diversity.</title>
        <authorList>
            <person name="Reynolds H.T."/>
            <person name="Vijayakumar V."/>
            <person name="Gluck-Thaler E."/>
            <person name="Korotkin H.B."/>
            <person name="Matheny P.B."/>
            <person name="Slot J.C."/>
        </authorList>
    </citation>
    <scope>NUCLEOTIDE SEQUENCE [LARGE SCALE GENOMIC DNA]</scope>
    <source>
        <strain evidence="9 10">SRW20</strain>
    </source>
</reference>
<gene>
    <name evidence="9" type="ORF">CVT26_004606</name>
</gene>
<proteinExistence type="inferred from homology"/>
<keyword evidence="6 8" id="KW-0408">Iron</keyword>
<evidence type="ECO:0000256" key="3">
    <source>
        <dbReference type="ARBA" id="ARBA00022617"/>
    </source>
</evidence>
<dbReference type="GO" id="GO:0020037">
    <property type="term" value="F:heme binding"/>
    <property type="evidence" value="ECO:0007669"/>
    <property type="project" value="InterPro"/>
</dbReference>
<protein>
    <recommendedName>
        <fullName evidence="11">Cytochrome P450</fullName>
    </recommendedName>
</protein>
<dbReference type="GO" id="GO:0016125">
    <property type="term" value="P:sterol metabolic process"/>
    <property type="evidence" value="ECO:0007669"/>
    <property type="project" value="TreeGrafter"/>
</dbReference>
<dbReference type="InParanoid" id="A0A409WC88"/>
<dbReference type="OrthoDB" id="1055148at2759"/>
<dbReference type="SUPFAM" id="SSF48264">
    <property type="entry name" value="Cytochrome P450"/>
    <property type="match status" value="1"/>
</dbReference>
<dbReference type="InterPro" id="IPR002403">
    <property type="entry name" value="Cyt_P450_E_grp-IV"/>
</dbReference>
<dbReference type="EMBL" id="NHYE01005196">
    <property type="protein sequence ID" value="PPQ76099.1"/>
    <property type="molecule type" value="Genomic_DNA"/>
</dbReference>
<feature type="binding site" description="axial binding residue" evidence="8">
    <location>
        <position position="380"/>
    </location>
    <ligand>
        <name>heme</name>
        <dbReference type="ChEBI" id="CHEBI:30413"/>
    </ligand>
    <ligandPart>
        <name>Fe</name>
        <dbReference type="ChEBI" id="CHEBI:18248"/>
    </ligandPart>
</feature>
<name>A0A409WC88_9AGAR</name>
<evidence type="ECO:0000256" key="1">
    <source>
        <dbReference type="ARBA" id="ARBA00001971"/>
    </source>
</evidence>
<evidence type="ECO:0000313" key="10">
    <source>
        <dbReference type="Proteomes" id="UP000284706"/>
    </source>
</evidence>
<organism evidence="9 10">
    <name type="scientific">Gymnopilus dilepis</name>
    <dbReference type="NCBI Taxonomy" id="231916"/>
    <lineage>
        <taxon>Eukaryota</taxon>
        <taxon>Fungi</taxon>
        <taxon>Dikarya</taxon>
        <taxon>Basidiomycota</taxon>
        <taxon>Agaricomycotina</taxon>
        <taxon>Agaricomycetes</taxon>
        <taxon>Agaricomycetidae</taxon>
        <taxon>Agaricales</taxon>
        <taxon>Agaricineae</taxon>
        <taxon>Hymenogastraceae</taxon>
        <taxon>Gymnopilus</taxon>
    </lineage>
</organism>
<dbReference type="GO" id="GO:0004497">
    <property type="term" value="F:monooxygenase activity"/>
    <property type="evidence" value="ECO:0007669"/>
    <property type="project" value="UniProtKB-KW"/>
</dbReference>
<keyword evidence="5" id="KW-0560">Oxidoreductase</keyword>
<dbReference type="PANTHER" id="PTHR24286:SF24">
    <property type="entry name" value="LANOSTEROL 14-ALPHA DEMETHYLASE"/>
    <property type="match status" value="1"/>
</dbReference>
<keyword evidence="10" id="KW-1185">Reference proteome</keyword>
<evidence type="ECO:0000313" key="9">
    <source>
        <dbReference type="EMBL" id="PPQ76099.1"/>
    </source>
</evidence>
<dbReference type="GO" id="GO:0005506">
    <property type="term" value="F:iron ion binding"/>
    <property type="evidence" value="ECO:0007669"/>
    <property type="project" value="InterPro"/>
</dbReference>
<dbReference type="GO" id="GO:0016705">
    <property type="term" value="F:oxidoreductase activity, acting on paired donors, with incorporation or reduction of molecular oxygen"/>
    <property type="evidence" value="ECO:0007669"/>
    <property type="project" value="InterPro"/>
</dbReference>
<comment type="similarity">
    <text evidence="2">Belongs to the cytochrome P450 family.</text>
</comment>
<comment type="caution">
    <text evidence="9">The sequence shown here is derived from an EMBL/GenBank/DDBJ whole genome shotgun (WGS) entry which is preliminary data.</text>
</comment>
<dbReference type="Pfam" id="PF00067">
    <property type="entry name" value="p450"/>
    <property type="match status" value="1"/>
</dbReference>
<keyword evidence="3 8" id="KW-0349">Heme</keyword>
<evidence type="ECO:0000256" key="5">
    <source>
        <dbReference type="ARBA" id="ARBA00023002"/>
    </source>
</evidence>